<dbReference type="AlphaFoldDB" id="A0A1L9VQ26"/>
<dbReference type="OrthoDB" id="5979581at2759"/>
<protein>
    <recommendedName>
        <fullName evidence="7">Protein kinase domain-containing protein</fullName>
    </recommendedName>
</protein>
<dbReference type="STRING" id="1160497.A0A1L9VQ26"/>
<reference evidence="9" key="1">
    <citation type="journal article" date="2017" name="Genome Biol.">
        <title>Comparative genomics reveals high biological diversity and specific adaptations in the industrially and medically important fungal genus Aspergillus.</title>
        <authorList>
            <person name="de Vries R.P."/>
            <person name="Riley R."/>
            <person name="Wiebenga A."/>
            <person name="Aguilar-Osorio G."/>
            <person name="Amillis S."/>
            <person name="Uchima C.A."/>
            <person name="Anderluh G."/>
            <person name="Asadollahi M."/>
            <person name="Askin M."/>
            <person name="Barry K."/>
            <person name="Battaglia E."/>
            <person name="Bayram O."/>
            <person name="Benocci T."/>
            <person name="Braus-Stromeyer S.A."/>
            <person name="Caldana C."/>
            <person name="Canovas D."/>
            <person name="Cerqueira G.C."/>
            <person name="Chen F."/>
            <person name="Chen W."/>
            <person name="Choi C."/>
            <person name="Clum A."/>
            <person name="Dos Santos R.A."/>
            <person name="Damasio A.R."/>
            <person name="Diallinas G."/>
            <person name="Emri T."/>
            <person name="Fekete E."/>
            <person name="Flipphi M."/>
            <person name="Freyberg S."/>
            <person name="Gallo A."/>
            <person name="Gournas C."/>
            <person name="Habgood R."/>
            <person name="Hainaut M."/>
            <person name="Harispe M.L."/>
            <person name="Henrissat B."/>
            <person name="Hilden K.S."/>
            <person name="Hope R."/>
            <person name="Hossain A."/>
            <person name="Karabika E."/>
            <person name="Karaffa L."/>
            <person name="Karanyi Z."/>
            <person name="Krasevec N."/>
            <person name="Kuo A."/>
            <person name="Kusch H."/>
            <person name="LaButti K."/>
            <person name="Lagendijk E.L."/>
            <person name="Lapidus A."/>
            <person name="Levasseur A."/>
            <person name="Lindquist E."/>
            <person name="Lipzen A."/>
            <person name="Logrieco A.F."/>
            <person name="MacCabe A."/>
            <person name="Maekelae M.R."/>
            <person name="Malavazi I."/>
            <person name="Melin P."/>
            <person name="Meyer V."/>
            <person name="Mielnichuk N."/>
            <person name="Miskei M."/>
            <person name="Molnar A.P."/>
            <person name="Mule G."/>
            <person name="Ngan C.Y."/>
            <person name="Orejas M."/>
            <person name="Orosz E."/>
            <person name="Ouedraogo J.P."/>
            <person name="Overkamp K.M."/>
            <person name="Park H.-S."/>
            <person name="Perrone G."/>
            <person name="Piumi F."/>
            <person name="Punt P.J."/>
            <person name="Ram A.F."/>
            <person name="Ramon A."/>
            <person name="Rauscher S."/>
            <person name="Record E."/>
            <person name="Riano-Pachon D.M."/>
            <person name="Robert V."/>
            <person name="Roehrig J."/>
            <person name="Ruller R."/>
            <person name="Salamov A."/>
            <person name="Salih N.S."/>
            <person name="Samson R.A."/>
            <person name="Sandor E."/>
            <person name="Sanguinetti M."/>
            <person name="Schuetze T."/>
            <person name="Sepcic K."/>
            <person name="Shelest E."/>
            <person name="Sherlock G."/>
            <person name="Sophianopoulou V."/>
            <person name="Squina F.M."/>
            <person name="Sun H."/>
            <person name="Susca A."/>
            <person name="Todd R.B."/>
            <person name="Tsang A."/>
            <person name="Unkles S.E."/>
            <person name="van de Wiele N."/>
            <person name="van Rossen-Uffink D."/>
            <person name="Oliveira J.V."/>
            <person name="Vesth T.C."/>
            <person name="Visser J."/>
            <person name="Yu J.-H."/>
            <person name="Zhou M."/>
            <person name="Andersen M.R."/>
            <person name="Archer D.B."/>
            <person name="Baker S.E."/>
            <person name="Benoit I."/>
            <person name="Brakhage A.A."/>
            <person name="Braus G.H."/>
            <person name="Fischer R."/>
            <person name="Frisvad J.C."/>
            <person name="Goldman G.H."/>
            <person name="Houbraken J."/>
            <person name="Oakley B."/>
            <person name="Pocsi I."/>
            <person name="Scazzocchio C."/>
            <person name="Seiboth B."/>
            <person name="vanKuyk P.A."/>
            <person name="Wortman J."/>
            <person name="Dyer P.S."/>
            <person name="Grigoriev I.V."/>
        </authorList>
    </citation>
    <scope>NUCLEOTIDE SEQUENCE [LARGE SCALE GENOMIC DNA]</scope>
    <source>
        <strain evidence="9">CBS 516.65</strain>
    </source>
</reference>
<proteinExistence type="predicted"/>
<evidence type="ECO:0000256" key="2">
    <source>
        <dbReference type="ARBA" id="ARBA00022679"/>
    </source>
</evidence>
<dbReference type="Proteomes" id="UP000184300">
    <property type="component" value="Unassembled WGS sequence"/>
</dbReference>
<feature type="domain" description="Protein kinase" evidence="7">
    <location>
        <begin position="37"/>
        <end position="390"/>
    </location>
</feature>
<evidence type="ECO:0000256" key="6">
    <source>
        <dbReference type="PROSITE-ProRule" id="PRU10141"/>
    </source>
</evidence>
<dbReference type="Gene3D" id="1.10.510.10">
    <property type="entry name" value="Transferase(Phosphotransferase) domain 1"/>
    <property type="match status" value="1"/>
</dbReference>
<dbReference type="GO" id="GO:0005524">
    <property type="term" value="F:ATP binding"/>
    <property type="evidence" value="ECO:0007669"/>
    <property type="project" value="UniProtKB-UniRule"/>
</dbReference>
<evidence type="ECO:0000256" key="5">
    <source>
        <dbReference type="ARBA" id="ARBA00022840"/>
    </source>
</evidence>
<gene>
    <name evidence="8" type="ORF">ASPGLDRAFT_122409</name>
</gene>
<evidence type="ECO:0000313" key="8">
    <source>
        <dbReference type="EMBL" id="OJJ86015.1"/>
    </source>
</evidence>
<dbReference type="InterPro" id="IPR017441">
    <property type="entry name" value="Protein_kinase_ATP_BS"/>
</dbReference>
<sequence>MDQFLYSCTIDAEPLHRYAKGGYHPVTLGGFLADRRYKILHKLGWGGYSTVWAARDERSYKLEGTYVAVKIHIAEEDNNREHHELNVMKKLASIHPHSPHVMHVVDDFDLEGPNGTHRCLVFELLVPSVPDMIDARFSDGRLPGKLAKTIAKQVVSGLEFLHQEKIGHGDLHTRNLAFTILSMDNVPDKEFIKTLGKPEIGHVHRSDGKALEPGIPEYIVRPAGTHLWPLSNIIKIVDFGESFLQQTVPQTLHTPLTVRAPEVIFGDHLDYRVDLWSLGCLLFELFVGQPPFDSFLITPTILVDQMQEMTSEALPERWLGLWEAMGGRVGAESSGPGLQEWLGDMYFDGERREDLTGEDIAKLGQIIQKLLRFEPSARASASEILNDPWFRD</sequence>
<dbReference type="PANTHER" id="PTHR45646:SF11">
    <property type="entry name" value="SERINE_THREONINE-PROTEIN KINASE DOA"/>
    <property type="match status" value="1"/>
</dbReference>
<dbReference type="PROSITE" id="PS50011">
    <property type="entry name" value="PROTEIN_KINASE_DOM"/>
    <property type="match status" value="1"/>
</dbReference>
<dbReference type="GeneID" id="34456579"/>
<keyword evidence="1" id="KW-0723">Serine/threonine-protein kinase</keyword>
<evidence type="ECO:0000256" key="4">
    <source>
        <dbReference type="ARBA" id="ARBA00022777"/>
    </source>
</evidence>
<name>A0A1L9VQ26_ASPGL</name>
<evidence type="ECO:0000313" key="9">
    <source>
        <dbReference type="Proteomes" id="UP000184300"/>
    </source>
</evidence>
<evidence type="ECO:0000256" key="1">
    <source>
        <dbReference type="ARBA" id="ARBA00022527"/>
    </source>
</evidence>
<evidence type="ECO:0000259" key="7">
    <source>
        <dbReference type="PROSITE" id="PS50011"/>
    </source>
</evidence>
<organism evidence="8 9">
    <name type="scientific">Aspergillus glaucus CBS 516.65</name>
    <dbReference type="NCBI Taxonomy" id="1160497"/>
    <lineage>
        <taxon>Eukaryota</taxon>
        <taxon>Fungi</taxon>
        <taxon>Dikarya</taxon>
        <taxon>Ascomycota</taxon>
        <taxon>Pezizomycotina</taxon>
        <taxon>Eurotiomycetes</taxon>
        <taxon>Eurotiomycetidae</taxon>
        <taxon>Eurotiales</taxon>
        <taxon>Aspergillaceae</taxon>
        <taxon>Aspergillus</taxon>
        <taxon>Aspergillus subgen. Aspergillus</taxon>
    </lineage>
</organism>
<keyword evidence="9" id="KW-1185">Reference proteome</keyword>
<feature type="binding site" evidence="6">
    <location>
        <position position="70"/>
    </location>
    <ligand>
        <name>ATP</name>
        <dbReference type="ChEBI" id="CHEBI:30616"/>
    </ligand>
</feature>
<dbReference type="VEuPathDB" id="FungiDB:ASPGLDRAFT_122409"/>
<dbReference type="InterPro" id="IPR011009">
    <property type="entry name" value="Kinase-like_dom_sf"/>
</dbReference>
<dbReference type="InterPro" id="IPR000719">
    <property type="entry name" value="Prot_kinase_dom"/>
</dbReference>
<keyword evidence="2" id="KW-0808">Transferase</keyword>
<dbReference type="Gene3D" id="3.30.200.20">
    <property type="entry name" value="Phosphorylase Kinase, domain 1"/>
    <property type="match status" value="1"/>
</dbReference>
<dbReference type="GO" id="GO:0043484">
    <property type="term" value="P:regulation of RNA splicing"/>
    <property type="evidence" value="ECO:0007669"/>
    <property type="project" value="TreeGrafter"/>
</dbReference>
<dbReference type="GO" id="GO:0005634">
    <property type="term" value="C:nucleus"/>
    <property type="evidence" value="ECO:0007669"/>
    <property type="project" value="TreeGrafter"/>
</dbReference>
<dbReference type="InterPro" id="IPR051175">
    <property type="entry name" value="CLK_kinases"/>
</dbReference>
<dbReference type="GO" id="GO:0004674">
    <property type="term" value="F:protein serine/threonine kinase activity"/>
    <property type="evidence" value="ECO:0007669"/>
    <property type="project" value="UniProtKB-KW"/>
</dbReference>
<dbReference type="Pfam" id="PF00069">
    <property type="entry name" value="Pkinase"/>
    <property type="match status" value="2"/>
</dbReference>
<accession>A0A1L9VQ26</accession>
<dbReference type="EMBL" id="KV878893">
    <property type="protein sequence ID" value="OJJ86015.1"/>
    <property type="molecule type" value="Genomic_DNA"/>
</dbReference>
<keyword evidence="3 6" id="KW-0547">Nucleotide-binding</keyword>
<dbReference type="PANTHER" id="PTHR45646">
    <property type="entry name" value="SERINE/THREONINE-PROTEIN KINASE DOA-RELATED"/>
    <property type="match status" value="1"/>
</dbReference>
<dbReference type="RefSeq" id="XP_022402709.1">
    <property type="nucleotide sequence ID" value="XM_022540318.1"/>
</dbReference>
<dbReference type="PROSITE" id="PS00107">
    <property type="entry name" value="PROTEIN_KINASE_ATP"/>
    <property type="match status" value="1"/>
</dbReference>
<evidence type="ECO:0000256" key="3">
    <source>
        <dbReference type="ARBA" id="ARBA00022741"/>
    </source>
</evidence>
<dbReference type="SUPFAM" id="SSF56112">
    <property type="entry name" value="Protein kinase-like (PK-like)"/>
    <property type="match status" value="1"/>
</dbReference>
<keyword evidence="5 6" id="KW-0067">ATP-binding</keyword>
<keyword evidence="4" id="KW-0418">Kinase</keyword>